<accession>A0A0L6UU57</accession>
<feature type="region of interest" description="Disordered" evidence="1">
    <location>
        <begin position="19"/>
        <end position="44"/>
    </location>
</feature>
<dbReference type="OrthoDB" id="10651487at2759"/>
<comment type="caution">
    <text evidence="2">The sequence shown here is derived from an EMBL/GenBank/DDBJ whole genome shotgun (WGS) entry which is preliminary data.</text>
</comment>
<keyword evidence="3" id="KW-1185">Reference proteome</keyword>
<dbReference type="VEuPathDB" id="FungiDB:VP01_397g1"/>
<proteinExistence type="predicted"/>
<sequence length="99" mass="10948">MSHMFSTLHWAEDQTNYQGLLTGGPATGSASPNWQRTDPPPHVPNQSDIALLVMEMRAQCEVEQVCRGHEETRAARKADLEEQTRVTSIVAAVAKCEQT</sequence>
<evidence type="ECO:0000313" key="2">
    <source>
        <dbReference type="EMBL" id="KNZ51375.1"/>
    </source>
</evidence>
<dbReference type="EMBL" id="LAVV01009034">
    <property type="protein sequence ID" value="KNZ51375.1"/>
    <property type="molecule type" value="Genomic_DNA"/>
</dbReference>
<dbReference type="Proteomes" id="UP000037035">
    <property type="component" value="Unassembled WGS sequence"/>
</dbReference>
<organism evidence="2 3">
    <name type="scientific">Puccinia sorghi</name>
    <dbReference type="NCBI Taxonomy" id="27349"/>
    <lineage>
        <taxon>Eukaryota</taxon>
        <taxon>Fungi</taxon>
        <taxon>Dikarya</taxon>
        <taxon>Basidiomycota</taxon>
        <taxon>Pucciniomycotina</taxon>
        <taxon>Pucciniomycetes</taxon>
        <taxon>Pucciniales</taxon>
        <taxon>Pucciniaceae</taxon>
        <taxon>Puccinia</taxon>
    </lineage>
</organism>
<evidence type="ECO:0000256" key="1">
    <source>
        <dbReference type="SAM" id="MobiDB-lite"/>
    </source>
</evidence>
<dbReference type="AlphaFoldDB" id="A0A0L6UU57"/>
<reference evidence="2 3" key="1">
    <citation type="submission" date="2015-08" db="EMBL/GenBank/DDBJ databases">
        <title>Next Generation Sequencing and Analysis of the Genome of Puccinia sorghi L Schw, the Causal Agent of Maize Common Rust.</title>
        <authorList>
            <person name="Rochi L."/>
            <person name="Burguener G."/>
            <person name="Darino M."/>
            <person name="Turjanski A."/>
            <person name="Kreff E."/>
            <person name="Dieguez M.J."/>
            <person name="Sacco F."/>
        </authorList>
    </citation>
    <scope>NUCLEOTIDE SEQUENCE [LARGE SCALE GENOMIC DNA]</scope>
    <source>
        <strain evidence="2 3">RO10H11247</strain>
    </source>
</reference>
<name>A0A0L6UU57_9BASI</name>
<gene>
    <name evidence="2" type="ORF">VP01_397g1</name>
</gene>
<evidence type="ECO:0000313" key="3">
    <source>
        <dbReference type="Proteomes" id="UP000037035"/>
    </source>
</evidence>
<protein>
    <submittedName>
        <fullName evidence="2">Uncharacterized protein</fullName>
    </submittedName>
</protein>